<sequence>MIFFKHHSPLFRWKWLLVAGCKPIAKLKLPKSVSVALMLLLLTCFKVTATVNAQSVNLTLKDASLETVFNEIKKQTGFSFWYDKEEIDKTSKISVSIKNASIQQVLEQCLKGLPYSFEIFDKTVVIKRKNKPNNIQENSKALDFPAKGKVIDEQGSPMSGVTVRLKNTNKTTQTNSVGEFSIVVSDYDNLVLQFSYLGYSSIEKPVTRDVFLIVTLIQEASTLKSIEINAGYYTVKDRERTGSISRITSETIEKQPVLNPLQALQNRVAGVEITQLTGFSDAGFIVKIRGQNSLRSGNDPLYIIDGVNFPSTRLSTLNLNTIVGGQSETPTGVNPLSMLNPSDIQSIEILKDADATAIYGSRGANGVVLITTKKARAGETQVSANLSQSFSQVGHRLDMMNTGEYINMRMEAFKNDGLLPASTDYDVNGVWDKSKYTDWQEKLIGGTAIATNASLNISGGNKSLNFILSGNYLNEGSVFPGKNGFRRGGANYNLNFDLLNSRLKIALTTMYSITASNITTDFTQYIFLAPNIPDSYDEYGNLNWNYNGIPIPTSSNPMAQLLNTKDSSRDNLLGNANISFDIFKGLSFRSSLGYNQIKSEEIDVRPNSAKSPSTNPTTASRATLFGNNYVNSWIIEPQLNYNTTLSKGKLDLLAGMTFQKSTSEYRNIRASNFNSDELMKEISAASVFSISESSYIQYKYAAFFGRVNYNWQNKYLINLTWRRDGSSRFGPGKQFANFGAVGGAWIFSEENFIKRNLPFISFGKVRASYGVTGNDQIGDYKYMQLLTNNPSYQGVPTLLTSILANADYAWETNRKTEGAIELGLLKDRINLQIAYFRNRSSNQLVSLNLPISVGRGGLTGNLPAIVQNTGWEFEGTFKILDKKNWQWTANLNFTRPNNSLIDFPNLTSSAYSTSFIIGKPINSLKKYPNSWVDPLSGLYVYEDIDKNGVRNSSDAYLVEYLGQKYYGGISNTVTFKQISVDFLLSFVKQKGKSSLSTVADNPPGYFNSLYGNQPRFVLERWQKSGDDTSIPKFSTNSTSNFVLGSGLGSQSIGDASFLRLKNISIRYVFSNKWLPLKKIKALELNLQGQNLLTFTNYLGLDPENQFSNRLPPLRTVSVGLKITL</sequence>
<dbReference type="Pfam" id="PF13715">
    <property type="entry name" value="CarbopepD_reg_2"/>
    <property type="match status" value="1"/>
</dbReference>
<keyword evidence="4 7" id="KW-0812">Transmembrane</keyword>
<evidence type="ECO:0000256" key="1">
    <source>
        <dbReference type="ARBA" id="ARBA00004571"/>
    </source>
</evidence>
<dbReference type="Gene3D" id="2.60.40.1120">
    <property type="entry name" value="Carboxypeptidase-like, regulatory domain"/>
    <property type="match status" value="1"/>
</dbReference>
<dbReference type="InterPro" id="IPR037066">
    <property type="entry name" value="Plug_dom_sf"/>
</dbReference>
<feature type="domain" description="TonB-dependent receptor plug" evidence="9">
    <location>
        <begin position="238"/>
        <end position="367"/>
    </location>
</feature>
<proteinExistence type="inferred from homology"/>
<dbReference type="InterPro" id="IPR036942">
    <property type="entry name" value="Beta-barrel_TonB_sf"/>
</dbReference>
<accession>A0ABW9JMB5</accession>
<dbReference type="NCBIfam" id="TIGR04057">
    <property type="entry name" value="SusC_RagA_signa"/>
    <property type="match status" value="1"/>
</dbReference>
<dbReference type="InterPro" id="IPR012910">
    <property type="entry name" value="Plug_dom"/>
</dbReference>
<dbReference type="SUPFAM" id="SSF56935">
    <property type="entry name" value="Porins"/>
    <property type="match status" value="1"/>
</dbReference>
<dbReference type="Gene3D" id="2.170.130.10">
    <property type="entry name" value="TonB-dependent receptor, plug domain"/>
    <property type="match status" value="1"/>
</dbReference>
<feature type="domain" description="Secretin/TonB short N-terminal" evidence="8">
    <location>
        <begin position="79"/>
        <end position="129"/>
    </location>
</feature>
<gene>
    <name evidence="10" type="ORF">E5L68_019625</name>
</gene>
<evidence type="ECO:0000256" key="7">
    <source>
        <dbReference type="PROSITE-ProRule" id="PRU01360"/>
    </source>
</evidence>
<dbReference type="SUPFAM" id="SSF49464">
    <property type="entry name" value="Carboxypeptidase regulatory domain-like"/>
    <property type="match status" value="1"/>
</dbReference>
<keyword evidence="11" id="KW-1185">Reference proteome</keyword>
<keyword evidence="5 7" id="KW-0472">Membrane</keyword>
<dbReference type="Gene3D" id="3.55.50.30">
    <property type="match status" value="1"/>
</dbReference>
<dbReference type="RefSeq" id="WP_138729258.1">
    <property type="nucleotide sequence ID" value="NZ_SRMP02000050.1"/>
</dbReference>
<keyword evidence="2 7" id="KW-0813">Transport</keyword>
<dbReference type="NCBIfam" id="TIGR04056">
    <property type="entry name" value="OMP_RagA_SusC"/>
    <property type="match status" value="1"/>
</dbReference>
<dbReference type="InterPro" id="IPR023996">
    <property type="entry name" value="TonB-dep_OMP_SusC/RagA"/>
</dbReference>
<organism evidence="10 11">
    <name type="scientific">Pedobacter helvus</name>
    <dbReference type="NCBI Taxonomy" id="2563444"/>
    <lineage>
        <taxon>Bacteria</taxon>
        <taxon>Pseudomonadati</taxon>
        <taxon>Bacteroidota</taxon>
        <taxon>Sphingobacteriia</taxon>
        <taxon>Sphingobacteriales</taxon>
        <taxon>Sphingobacteriaceae</taxon>
        <taxon>Pedobacter</taxon>
    </lineage>
</organism>
<dbReference type="InterPro" id="IPR023997">
    <property type="entry name" value="TonB-dep_OMP_SusC/RagA_CS"/>
</dbReference>
<evidence type="ECO:0000256" key="2">
    <source>
        <dbReference type="ARBA" id="ARBA00022448"/>
    </source>
</evidence>
<keyword evidence="3 7" id="KW-1134">Transmembrane beta strand</keyword>
<evidence type="ECO:0000256" key="4">
    <source>
        <dbReference type="ARBA" id="ARBA00022692"/>
    </source>
</evidence>
<dbReference type="InterPro" id="IPR011662">
    <property type="entry name" value="Secretin/TonB_short_N"/>
</dbReference>
<dbReference type="Gene3D" id="2.40.170.20">
    <property type="entry name" value="TonB-dependent receptor, beta-barrel domain"/>
    <property type="match status" value="1"/>
</dbReference>
<comment type="caution">
    <text evidence="10">The sequence shown here is derived from an EMBL/GenBank/DDBJ whole genome shotgun (WGS) entry which is preliminary data.</text>
</comment>
<evidence type="ECO:0000256" key="6">
    <source>
        <dbReference type="ARBA" id="ARBA00023237"/>
    </source>
</evidence>
<comment type="subcellular location">
    <subcellularLocation>
        <location evidence="1 7">Cell outer membrane</location>
        <topology evidence="1 7">Multi-pass membrane protein</topology>
    </subcellularLocation>
</comment>
<name>A0ABW9JMB5_9SPHI</name>
<reference evidence="10 11" key="1">
    <citation type="submission" date="2024-12" db="EMBL/GenBank/DDBJ databases">
        <authorList>
            <person name="Hu S."/>
        </authorList>
    </citation>
    <scope>NUCLEOTIDE SEQUENCE [LARGE SCALE GENOMIC DNA]</scope>
    <source>
        <strain evidence="10 11">P-25</strain>
    </source>
</reference>
<evidence type="ECO:0000259" key="9">
    <source>
        <dbReference type="Pfam" id="PF07715"/>
    </source>
</evidence>
<evidence type="ECO:0000313" key="10">
    <source>
        <dbReference type="EMBL" id="MFN0293599.1"/>
    </source>
</evidence>
<evidence type="ECO:0000259" key="8">
    <source>
        <dbReference type="Pfam" id="PF07660"/>
    </source>
</evidence>
<evidence type="ECO:0000256" key="5">
    <source>
        <dbReference type="ARBA" id="ARBA00023136"/>
    </source>
</evidence>
<dbReference type="InterPro" id="IPR039426">
    <property type="entry name" value="TonB-dep_rcpt-like"/>
</dbReference>
<protein>
    <submittedName>
        <fullName evidence="10">SusC/RagA family TonB-linked outer membrane protein</fullName>
    </submittedName>
</protein>
<dbReference type="PROSITE" id="PS52016">
    <property type="entry name" value="TONB_DEPENDENT_REC_3"/>
    <property type="match status" value="1"/>
</dbReference>
<evidence type="ECO:0000313" key="11">
    <source>
        <dbReference type="Proteomes" id="UP001517367"/>
    </source>
</evidence>
<comment type="similarity">
    <text evidence="7">Belongs to the TonB-dependent receptor family.</text>
</comment>
<dbReference type="Pfam" id="PF07660">
    <property type="entry name" value="STN"/>
    <property type="match status" value="1"/>
</dbReference>
<dbReference type="Pfam" id="PF07715">
    <property type="entry name" value="Plug"/>
    <property type="match status" value="1"/>
</dbReference>
<keyword evidence="6 7" id="KW-0998">Cell outer membrane</keyword>
<dbReference type="InterPro" id="IPR008969">
    <property type="entry name" value="CarboxyPept-like_regulatory"/>
</dbReference>
<dbReference type="Proteomes" id="UP001517367">
    <property type="component" value="Unassembled WGS sequence"/>
</dbReference>
<dbReference type="EMBL" id="SRMP02000050">
    <property type="protein sequence ID" value="MFN0293599.1"/>
    <property type="molecule type" value="Genomic_DNA"/>
</dbReference>
<evidence type="ECO:0000256" key="3">
    <source>
        <dbReference type="ARBA" id="ARBA00022452"/>
    </source>
</evidence>